<feature type="non-terminal residue" evidence="1">
    <location>
        <position position="89"/>
    </location>
</feature>
<protein>
    <submittedName>
        <fullName evidence="1">Uncharacterized protein</fullName>
    </submittedName>
</protein>
<organism evidence="1 2">
    <name type="scientific">Russula earlei</name>
    <dbReference type="NCBI Taxonomy" id="71964"/>
    <lineage>
        <taxon>Eukaryota</taxon>
        <taxon>Fungi</taxon>
        <taxon>Dikarya</taxon>
        <taxon>Basidiomycota</taxon>
        <taxon>Agaricomycotina</taxon>
        <taxon>Agaricomycetes</taxon>
        <taxon>Russulales</taxon>
        <taxon>Russulaceae</taxon>
        <taxon>Russula</taxon>
    </lineage>
</organism>
<feature type="non-terminal residue" evidence="1">
    <location>
        <position position="1"/>
    </location>
</feature>
<gene>
    <name evidence="1" type="ORF">F5148DRAFT_966483</name>
</gene>
<accession>A0ACC0U7M6</accession>
<sequence length="89" mass="10263">HAVAYERTKILHRDVSTGNILIREDGSGILIDWDLSKKEDMDAQPRGPSRTGTWQFISTGLLLFPFTWPHEVSDDLESFFWVLLYVVVK</sequence>
<reference evidence="1" key="1">
    <citation type="submission" date="2021-03" db="EMBL/GenBank/DDBJ databases">
        <title>Evolutionary priming and transition to the ectomycorrhizal habit in an iconic lineage of mushroom-forming fungi: is preadaptation a requirement?</title>
        <authorList>
            <consortium name="DOE Joint Genome Institute"/>
            <person name="Looney B.P."/>
            <person name="Miyauchi S."/>
            <person name="Morin E."/>
            <person name="Drula E."/>
            <person name="Courty P.E."/>
            <person name="Chicoki N."/>
            <person name="Fauchery L."/>
            <person name="Kohler A."/>
            <person name="Kuo A."/>
            <person name="LaButti K."/>
            <person name="Pangilinan J."/>
            <person name="Lipzen A."/>
            <person name="Riley R."/>
            <person name="Andreopoulos W."/>
            <person name="He G."/>
            <person name="Johnson J."/>
            <person name="Barry K.W."/>
            <person name="Grigoriev I.V."/>
            <person name="Nagy L."/>
            <person name="Hibbett D."/>
            <person name="Henrissat B."/>
            <person name="Matheny P.B."/>
            <person name="Labbe J."/>
            <person name="Martin A.F."/>
        </authorList>
    </citation>
    <scope>NUCLEOTIDE SEQUENCE</scope>
    <source>
        <strain evidence="1">BPL698</strain>
    </source>
</reference>
<evidence type="ECO:0000313" key="1">
    <source>
        <dbReference type="EMBL" id="KAI9507345.1"/>
    </source>
</evidence>
<comment type="caution">
    <text evidence="1">The sequence shown here is derived from an EMBL/GenBank/DDBJ whole genome shotgun (WGS) entry which is preliminary data.</text>
</comment>
<dbReference type="Proteomes" id="UP001207468">
    <property type="component" value="Unassembled WGS sequence"/>
</dbReference>
<keyword evidence="2" id="KW-1185">Reference proteome</keyword>
<evidence type="ECO:0000313" key="2">
    <source>
        <dbReference type="Proteomes" id="UP001207468"/>
    </source>
</evidence>
<name>A0ACC0U7M6_9AGAM</name>
<dbReference type="EMBL" id="JAGFNK010000129">
    <property type="protein sequence ID" value="KAI9507345.1"/>
    <property type="molecule type" value="Genomic_DNA"/>
</dbReference>
<proteinExistence type="predicted"/>